<proteinExistence type="predicted"/>
<dbReference type="PANTHER" id="PTHR47634:SF9">
    <property type="entry name" value="PROTEIN KINASE DOMAIN-CONTAINING PROTEIN-RELATED"/>
    <property type="match status" value="1"/>
</dbReference>
<evidence type="ECO:0000256" key="6">
    <source>
        <dbReference type="ARBA" id="ARBA00022840"/>
    </source>
</evidence>
<evidence type="ECO:0000256" key="3">
    <source>
        <dbReference type="ARBA" id="ARBA00022679"/>
    </source>
</evidence>
<dbReference type="GO" id="GO:0005634">
    <property type="term" value="C:nucleus"/>
    <property type="evidence" value="ECO:0007669"/>
    <property type="project" value="TreeGrafter"/>
</dbReference>
<evidence type="ECO:0000313" key="10">
    <source>
        <dbReference type="EMBL" id="THV07887.1"/>
    </source>
</evidence>
<accession>A0A4S8MWZ9</accession>
<name>A0A4S8MWZ9_DENBC</name>
<keyword evidence="5 10" id="KW-0418">Kinase</keyword>
<comment type="catalytic activity">
    <reaction evidence="7">
        <text>L-threonyl-[protein] + ATP = O-phospho-L-threonyl-[protein] + ADP + H(+)</text>
        <dbReference type="Rhea" id="RHEA:46608"/>
        <dbReference type="Rhea" id="RHEA-COMP:11060"/>
        <dbReference type="Rhea" id="RHEA-COMP:11605"/>
        <dbReference type="ChEBI" id="CHEBI:15378"/>
        <dbReference type="ChEBI" id="CHEBI:30013"/>
        <dbReference type="ChEBI" id="CHEBI:30616"/>
        <dbReference type="ChEBI" id="CHEBI:61977"/>
        <dbReference type="ChEBI" id="CHEBI:456216"/>
        <dbReference type="EC" id="2.7.11.1"/>
    </reaction>
</comment>
<dbReference type="Pfam" id="PF00069">
    <property type="entry name" value="Pkinase"/>
    <property type="match status" value="2"/>
</dbReference>
<dbReference type="OrthoDB" id="5979581at2759"/>
<dbReference type="InterPro" id="IPR008271">
    <property type="entry name" value="Ser/Thr_kinase_AS"/>
</dbReference>
<evidence type="ECO:0000256" key="8">
    <source>
        <dbReference type="ARBA" id="ARBA00048679"/>
    </source>
</evidence>
<dbReference type="InterPro" id="IPR000719">
    <property type="entry name" value="Prot_kinase_dom"/>
</dbReference>
<keyword evidence="11" id="KW-1185">Reference proteome</keyword>
<organism evidence="10 11">
    <name type="scientific">Dendrothele bispora (strain CBS 962.96)</name>
    <dbReference type="NCBI Taxonomy" id="1314807"/>
    <lineage>
        <taxon>Eukaryota</taxon>
        <taxon>Fungi</taxon>
        <taxon>Dikarya</taxon>
        <taxon>Basidiomycota</taxon>
        <taxon>Agaricomycotina</taxon>
        <taxon>Agaricomycetes</taxon>
        <taxon>Agaricomycetidae</taxon>
        <taxon>Agaricales</taxon>
        <taxon>Agaricales incertae sedis</taxon>
        <taxon>Dendrothele</taxon>
    </lineage>
</organism>
<dbReference type="Proteomes" id="UP000297245">
    <property type="component" value="Unassembled WGS sequence"/>
</dbReference>
<keyword evidence="2" id="KW-0723">Serine/threonine-protein kinase</keyword>
<dbReference type="SUPFAM" id="SSF56112">
    <property type="entry name" value="Protein kinase-like (PK-like)"/>
    <property type="match status" value="1"/>
</dbReference>
<dbReference type="PROSITE" id="PS50011">
    <property type="entry name" value="PROTEIN_KINASE_DOM"/>
    <property type="match status" value="1"/>
</dbReference>
<keyword evidence="3" id="KW-0808">Transferase</keyword>
<protein>
    <recommendedName>
        <fullName evidence="1">non-specific serine/threonine protein kinase</fullName>
        <ecNumber evidence="1">2.7.11.1</ecNumber>
    </recommendedName>
</protein>
<dbReference type="Gene3D" id="1.10.510.10">
    <property type="entry name" value="Transferase(Phosphotransferase) domain 1"/>
    <property type="match status" value="1"/>
</dbReference>
<dbReference type="EMBL" id="ML179036">
    <property type="protein sequence ID" value="THV07887.1"/>
    <property type="molecule type" value="Genomic_DNA"/>
</dbReference>
<dbReference type="GO" id="GO:0005737">
    <property type="term" value="C:cytoplasm"/>
    <property type="evidence" value="ECO:0007669"/>
    <property type="project" value="TreeGrafter"/>
</dbReference>
<dbReference type="PANTHER" id="PTHR47634">
    <property type="entry name" value="PROTEIN KINASE DOMAIN-CONTAINING PROTEIN-RELATED"/>
    <property type="match status" value="1"/>
</dbReference>
<comment type="catalytic activity">
    <reaction evidence="8">
        <text>L-seryl-[protein] + ATP = O-phospho-L-seryl-[protein] + ADP + H(+)</text>
        <dbReference type="Rhea" id="RHEA:17989"/>
        <dbReference type="Rhea" id="RHEA-COMP:9863"/>
        <dbReference type="Rhea" id="RHEA-COMP:11604"/>
        <dbReference type="ChEBI" id="CHEBI:15378"/>
        <dbReference type="ChEBI" id="CHEBI:29999"/>
        <dbReference type="ChEBI" id="CHEBI:30616"/>
        <dbReference type="ChEBI" id="CHEBI:83421"/>
        <dbReference type="ChEBI" id="CHEBI:456216"/>
        <dbReference type="EC" id="2.7.11.1"/>
    </reaction>
</comment>
<evidence type="ECO:0000256" key="2">
    <source>
        <dbReference type="ARBA" id="ARBA00022527"/>
    </source>
</evidence>
<dbReference type="EC" id="2.7.11.1" evidence="1"/>
<dbReference type="AlphaFoldDB" id="A0A4S8MWZ9"/>
<evidence type="ECO:0000256" key="5">
    <source>
        <dbReference type="ARBA" id="ARBA00022777"/>
    </source>
</evidence>
<dbReference type="GO" id="GO:0050684">
    <property type="term" value="P:regulation of mRNA processing"/>
    <property type="evidence" value="ECO:0007669"/>
    <property type="project" value="TreeGrafter"/>
</dbReference>
<keyword evidence="4" id="KW-0547">Nucleotide-binding</keyword>
<dbReference type="InterPro" id="IPR011009">
    <property type="entry name" value="Kinase-like_dom_sf"/>
</dbReference>
<keyword evidence="6" id="KW-0067">ATP-binding</keyword>
<sequence length="409" mass="46152">MPDLSNKIETQKLSKEQGFGFYLPQLDQKLHDGRYEVKRLLGLGTASSVFLCLDLQSVLFSYVAIKILTADATEGNSQNILQESDIMQAITELPENDPLPTLLDRFEVDGPHGRHICLVMHPLSTDLNTFRTTAPSMALPVHTVKVVIAEMLEGLKVLHQANIIHTDVKADNVLFRGPEVDVIDCELAERPAILETEIEVNGTKLPIMRPQPLPHEYKWDDPPFLVELYGMCLSDFSHAIWASKERKMPFVGSETLRAPEVILQAGYDFGVDIWAVGCTVFEMLTGRWMFKPDVEEGDPWTAEDDLLAKMMELTGETFDADMLSRSMRRDYFFDDKGNLKRIENLVPVKLEDALKNYGTISAEEAIEAAKFMAECMRLDPARRWTAEKLLQHPWMDRGPPPSCAGAKWG</sequence>
<dbReference type="Gene3D" id="3.30.200.20">
    <property type="entry name" value="Phosphorylase Kinase, domain 1"/>
    <property type="match status" value="1"/>
</dbReference>
<feature type="domain" description="Protein kinase" evidence="9">
    <location>
        <begin position="35"/>
        <end position="395"/>
    </location>
</feature>
<reference evidence="10 11" key="1">
    <citation type="journal article" date="2019" name="Nat. Ecol. Evol.">
        <title>Megaphylogeny resolves global patterns of mushroom evolution.</title>
        <authorList>
            <person name="Varga T."/>
            <person name="Krizsan K."/>
            <person name="Foldi C."/>
            <person name="Dima B."/>
            <person name="Sanchez-Garcia M."/>
            <person name="Sanchez-Ramirez S."/>
            <person name="Szollosi G.J."/>
            <person name="Szarkandi J.G."/>
            <person name="Papp V."/>
            <person name="Albert L."/>
            <person name="Andreopoulos W."/>
            <person name="Angelini C."/>
            <person name="Antonin V."/>
            <person name="Barry K.W."/>
            <person name="Bougher N.L."/>
            <person name="Buchanan P."/>
            <person name="Buyck B."/>
            <person name="Bense V."/>
            <person name="Catcheside P."/>
            <person name="Chovatia M."/>
            <person name="Cooper J."/>
            <person name="Damon W."/>
            <person name="Desjardin D."/>
            <person name="Finy P."/>
            <person name="Geml J."/>
            <person name="Haridas S."/>
            <person name="Hughes K."/>
            <person name="Justo A."/>
            <person name="Karasinski D."/>
            <person name="Kautmanova I."/>
            <person name="Kiss B."/>
            <person name="Kocsube S."/>
            <person name="Kotiranta H."/>
            <person name="LaButti K.M."/>
            <person name="Lechner B.E."/>
            <person name="Liimatainen K."/>
            <person name="Lipzen A."/>
            <person name="Lukacs Z."/>
            <person name="Mihaltcheva S."/>
            <person name="Morgado L.N."/>
            <person name="Niskanen T."/>
            <person name="Noordeloos M.E."/>
            <person name="Ohm R.A."/>
            <person name="Ortiz-Santana B."/>
            <person name="Ovrebo C."/>
            <person name="Racz N."/>
            <person name="Riley R."/>
            <person name="Savchenko A."/>
            <person name="Shiryaev A."/>
            <person name="Soop K."/>
            <person name="Spirin V."/>
            <person name="Szebenyi C."/>
            <person name="Tomsovsky M."/>
            <person name="Tulloss R.E."/>
            <person name="Uehling J."/>
            <person name="Grigoriev I.V."/>
            <person name="Vagvolgyi C."/>
            <person name="Papp T."/>
            <person name="Martin F.M."/>
            <person name="Miettinen O."/>
            <person name="Hibbett D.S."/>
            <person name="Nagy L.G."/>
        </authorList>
    </citation>
    <scope>NUCLEOTIDE SEQUENCE [LARGE SCALE GENOMIC DNA]</scope>
    <source>
        <strain evidence="10 11">CBS 962.96</strain>
    </source>
</reference>
<evidence type="ECO:0000256" key="4">
    <source>
        <dbReference type="ARBA" id="ARBA00022741"/>
    </source>
</evidence>
<dbReference type="PROSITE" id="PS00108">
    <property type="entry name" value="PROTEIN_KINASE_ST"/>
    <property type="match status" value="1"/>
</dbReference>
<dbReference type="GO" id="GO:0004674">
    <property type="term" value="F:protein serine/threonine kinase activity"/>
    <property type="evidence" value="ECO:0007669"/>
    <property type="project" value="UniProtKB-KW"/>
</dbReference>
<dbReference type="GO" id="GO:0000245">
    <property type="term" value="P:spliceosomal complex assembly"/>
    <property type="evidence" value="ECO:0007669"/>
    <property type="project" value="TreeGrafter"/>
</dbReference>
<dbReference type="GO" id="GO:0005524">
    <property type="term" value="F:ATP binding"/>
    <property type="evidence" value="ECO:0007669"/>
    <property type="project" value="UniProtKB-KW"/>
</dbReference>
<gene>
    <name evidence="10" type="ORF">K435DRAFT_741303</name>
</gene>
<evidence type="ECO:0000259" key="9">
    <source>
        <dbReference type="PROSITE" id="PS50011"/>
    </source>
</evidence>
<evidence type="ECO:0000313" key="11">
    <source>
        <dbReference type="Proteomes" id="UP000297245"/>
    </source>
</evidence>
<dbReference type="SMART" id="SM00220">
    <property type="entry name" value="S_TKc"/>
    <property type="match status" value="1"/>
</dbReference>
<evidence type="ECO:0000256" key="1">
    <source>
        <dbReference type="ARBA" id="ARBA00012513"/>
    </source>
</evidence>
<dbReference type="InterPro" id="IPR051334">
    <property type="entry name" value="SRPK"/>
</dbReference>
<evidence type="ECO:0000256" key="7">
    <source>
        <dbReference type="ARBA" id="ARBA00047899"/>
    </source>
</evidence>